<protein>
    <submittedName>
        <fullName evidence="1">Uncharacterized protein</fullName>
    </submittedName>
</protein>
<keyword evidence="2" id="KW-1185">Reference proteome</keyword>
<organism evidence="1 2">
    <name type="scientific">Naganishia adeliensis</name>
    <dbReference type="NCBI Taxonomy" id="92952"/>
    <lineage>
        <taxon>Eukaryota</taxon>
        <taxon>Fungi</taxon>
        <taxon>Dikarya</taxon>
        <taxon>Basidiomycota</taxon>
        <taxon>Agaricomycotina</taxon>
        <taxon>Tremellomycetes</taxon>
        <taxon>Filobasidiales</taxon>
        <taxon>Filobasidiaceae</taxon>
        <taxon>Naganishia</taxon>
    </lineage>
</organism>
<proteinExistence type="predicted"/>
<dbReference type="Proteomes" id="UP001230649">
    <property type="component" value="Unassembled WGS sequence"/>
</dbReference>
<evidence type="ECO:0000313" key="2">
    <source>
        <dbReference type="Proteomes" id="UP001230649"/>
    </source>
</evidence>
<evidence type="ECO:0000313" key="1">
    <source>
        <dbReference type="EMBL" id="KAJ9114410.1"/>
    </source>
</evidence>
<dbReference type="EMBL" id="JASBWS010000009">
    <property type="protein sequence ID" value="KAJ9114410.1"/>
    <property type="molecule type" value="Genomic_DNA"/>
</dbReference>
<accession>A0ACC2WSW8</accession>
<gene>
    <name evidence="1" type="ORF">QFC20_001553</name>
</gene>
<name>A0ACC2WSW8_9TREE</name>
<comment type="caution">
    <text evidence="1">The sequence shown here is derived from an EMBL/GenBank/DDBJ whole genome shotgun (WGS) entry which is preliminary data.</text>
</comment>
<reference evidence="1" key="1">
    <citation type="submission" date="2023-04" db="EMBL/GenBank/DDBJ databases">
        <title>Draft Genome sequencing of Naganishia species isolated from polar environments using Oxford Nanopore Technology.</title>
        <authorList>
            <person name="Leo P."/>
            <person name="Venkateswaran K."/>
        </authorList>
    </citation>
    <scope>NUCLEOTIDE SEQUENCE</scope>
    <source>
        <strain evidence="1">MNA-CCFEE 5262</strain>
    </source>
</reference>
<sequence>MADVSAPSAQASASDTQLKPPAHQNNIPPIHPASSFGQVTGAGLGSSPNVHWSEKKAKEATEKAKADGPGQTFQKEQE</sequence>